<proteinExistence type="predicted"/>
<organism evidence="1 2">
    <name type="scientific">Bizionia gelidisalsuginis</name>
    <dbReference type="NCBI Taxonomy" id="291188"/>
    <lineage>
        <taxon>Bacteria</taxon>
        <taxon>Pseudomonadati</taxon>
        <taxon>Bacteroidota</taxon>
        <taxon>Flavobacteriia</taxon>
        <taxon>Flavobacteriales</taxon>
        <taxon>Flavobacteriaceae</taxon>
        <taxon>Bizionia</taxon>
    </lineage>
</organism>
<name>A0ABY3MEH6_9FLAO</name>
<reference evidence="1 2" key="1">
    <citation type="submission" date="2019-08" db="EMBL/GenBank/DDBJ databases">
        <title>Genomes of Antarctic Bizionia species.</title>
        <authorList>
            <person name="Bowman J.P."/>
        </authorList>
    </citation>
    <scope>NUCLEOTIDE SEQUENCE [LARGE SCALE GENOMIC DNA]</scope>
    <source>
        <strain evidence="1 2">IC164</strain>
    </source>
</reference>
<dbReference type="PROSITE" id="PS51257">
    <property type="entry name" value="PROKAR_LIPOPROTEIN"/>
    <property type="match status" value="1"/>
</dbReference>
<dbReference type="EMBL" id="VSKN01000001">
    <property type="protein sequence ID" value="TYC18007.1"/>
    <property type="molecule type" value="Genomic_DNA"/>
</dbReference>
<dbReference type="SUPFAM" id="SSF63825">
    <property type="entry name" value="YWTD domain"/>
    <property type="match status" value="1"/>
</dbReference>
<protein>
    <recommendedName>
        <fullName evidence="3">LVIVD repeat-containing protein</fullName>
    </recommendedName>
</protein>
<dbReference type="RefSeq" id="WP_148380174.1">
    <property type="nucleotide sequence ID" value="NZ_VSKN01000001.1"/>
</dbReference>
<evidence type="ECO:0000313" key="2">
    <source>
        <dbReference type="Proteomes" id="UP000323621"/>
    </source>
</evidence>
<gene>
    <name evidence="1" type="ORF">ES677_01120</name>
</gene>
<evidence type="ECO:0008006" key="3">
    <source>
        <dbReference type="Google" id="ProtNLM"/>
    </source>
</evidence>
<evidence type="ECO:0000313" key="1">
    <source>
        <dbReference type="EMBL" id="TYC18007.1"/>
    </source>
</evidence>
<dbReference type="Proteomes" id="UP000323621">
    <property type="component" value="Unassembled WGS sequence"/>
</dbReference>
<comment type="caution">
    <text evidence="1">The sequence shown here is derived from an EMBL/GenBank/DDBJ whole genome shotgun (WGS) entry which is preliminary data.</text>
</comment>
<accession>A0ABY3MEH6</accession>
<keyword evidence="2" id="KW-1185">Reference proteome</keyword>
<sequence>MKIIKNILFAAVIPMLYSCDYGNDNDPFVDEVCGDGEQGITVINEGENNLLFDGNLVNVQYVTGHPDGDYLHIFNTQNAPIMDFYTFGTTTGSLSTLGTNFNAIDGSYFMMNGSTYPVGNTQFYTTVVSTLSGGNQPGDVVTLELLYLSAQDNDAVDASVNVCVIIDEIVSVTDYVYITDGSNLKIVNVTNVLSPSLETAIPAPTSYYVNTANSLAYVGHFDATEPFVSFVNIANPPTATIYGSLAKSATYGRVSDVVEVENYTYISDEYRGFHKFHMASAEYSIVDGHDTMSMVKNGDDLVIIDLASGLHRIDITDPSTPLVTNTTSAPMDVDIASYPYSNGSFHSWTRTDGTYYYVANIIDQKLKKFQQTPAGFQLIDEVIIGGHATALDVSGAYAYVTMKPGPDAPLQTSYDGVKMINLNTMSVMDSKPLNNASGVVVNLNYAYVTDANALYIYDMSGGSLNLVSTFNAGYGNYIAVDN</sequence>